<evidence type="ECO:0000256" key="9">
    <source>
        <dbReference type="ARBA" id="ARBA00023033"/>
    </source>
</evidence>
<evidence type="ECO:0000256" key="10">
    <source>
        <dbReference type="ARBA" id="ARBA00023128"/>
    </source>
</evidence>
<reference evidence="14" key="1">
    <citation type="submission" date="2020-05" db="UniProtKB">
        <authorList>
            <consortium name="EnsemblMetazoa"/>
        </authorList>
    </citation>
    <scope>IDENTIFICATION</scope>
    <source>
        <strain evidence="14">SANGQUA</strain>
    </source>
</reference>
<dbReference type="Pfam" id="PF01494">
    <property type="entry name" value="FAD_binding_3"/>
    <property type="match status" value="2"/>
</dbReference>
<gene>
    <name evidence="12" type="primary">coq6</name>
</gene>
<organism evidence="14 15">
    <name type="scientific">Anopheles quadriannulatus</name>
    <name type="common">Mosquito</name>
    <dbReference type="NCBI Taxonomy" id="34691"/>
    <lineage>
        <taxon>Eukaryota</taxon>
        <taxon>Metazoa</taxon>
        <taxon>Ecdysozoa</taxon>
        <taxon>Arthropoda</taxon>
        <taxon>Hexapoda</taxon>
        <taxon>Insecta</taxon>
        <taxon>Pterygota</taxon>
        <taxon>Neoptera</taxon>
        <taxon>Endopterygota</taxon>
        <taxon>Diptera</taxon>
        <taxon>Nematocera</taxon>
        <taxon>Culicoidea</taxon>
        <taxon>Culicidae</taxon>
        <taxon>Anophelinae</taxon>
        <taxon>Anopheles</taxon>
    </lineage>
</organism>
<name>A0A2C9H898_ANOQN</name>
<evidence type="ECO:0000256" key="12">
    <source>
        <dbReference type="HAMAP-Rule" id="MF_03193"/>
    </source>
</evidence>
<comment type="similarity">
    <text evidence="2 12">Belongs to the UbiH/COQ6 family.</text>
</comment>
<keyword evidence="15" id="KW-1185">Reference proteome</keyword>
<evidence type="ECO:0000259" key="13">
    <source>
        <dbReference type="Pfam" id="PF01494"/>
    </source>
</evidence>
<dbReference type="FunFam" id="3.50.50.60:FF:000086">
    <property type="entry name" value="Ubiquinone biosynthesis monooxygenase COQ6, mitochondrial"/>
    <property type="match status" value="1"/>
</dbReference>
<dbReference type="Gene3D" id="3.50.50.60">
    <property type="entry name" value="FAD/NAD(P)-binding domain"/>
    <property type="match status" value="2"/>
</dbReference>
<evidence type="ECO:0000256" key="2">
    <source>
        <dbReference type="ARBA" id="ARBA00005349"/>
    </source>
</evidence>
<dbReference type="PANTHER" id="PTHR43876:SF7">
    <property type="entry name" value="UBIQUINONE BIOSYNTHESIS MONOOXYGENASE COQ6, MITOCHONDRIAL"/>
    <property type="match status" value="1"/>
</dbReference>
<evidence type="ECO:0000256" key="8">
    <source>
        <dbReference type="ARBA" id="ARBA00023002"/>
    </source>
</evidence>
<feature type="domain" description="FAD-binding" evidence="13">
    <location>
        <begin position="360"/>
        <end position="426"/>
    </location>
</feature>
<evidence type="ECO:0000256" key="11">
    <source>
        <dbReference type="ARBA" id="ARBA00023136"/>
    </source>
</evidence>
<dbReference type="FunFam" id="3.50.50.60:FF:000458">
    <property type="entry name" value="Ubiquinone biosynthesis monooxygenase COQ6, mitochondrial"/>
    <property type="match status" value="1"/>
</dbReference>
<protein>
    <recommendedName>
        <fullName evidence="12">Ubiquinone biosynthesis monooxygenase COQ6, mitochondrial</fullName>
        <ecNumber evidence="12">1.14.15.45</ecNumber>
    </recommendedName>
    <alternativeName>
        <fullName evidence="12">2-methoxy-6-polyprenolphenol 4-hydroxylase</fullName>
        <ecNumber evidence="12">1.14.15.46</ecNumber>
    </alternativeName>
</protein>
<dbReference type="PROSITE" id="PS01304">
    <property type="entry name" value="UBIH"/>
    <property type="match status" value="1"/>
</dbReference>
<keyword evidence="5 12" id="KW-0999">Mitochondrion inner membrane</keyword>
<dbReference type="EC" id="1.14.15.45" evidence="12"/>
<keyword evidence="8 12" id="KW-0560">Oxidoreductase</keyword>
<evidence type="ECO:0000256" key="4">
    <source>
        <dbReference type="ARBA" id="ARBA00022688"/>
    </source>
</evidence>
<keyword evidence="3 12" id="KW-0285">Flavoprotein</keyword>
<dbReference type="GO" id="GO:0031314">
    <property type="term" value="C:extrinsic component of mitochondrial inner membrane"/>
    <property type="evidence" value="ECO:0007669"/>
    <property type="project" value="UniProtKB-UniRule"/>
</dbReference>
<dbReference type="EnsemblMetazoa" id="AQUA016702-RA">
    <property type="protein sequence ID" value="AQUA016702-PA"/>
    <property type="gene ID" value="AQUA016702"/>
</dbReference>
<evidence type="ECO:0000256" key="3">
    <source>
        <dbReference type="ARBA" id="ARBA00022630"/>
    </source>
</evidence>
<dbReference type="InterPro" id="IPR010971">
    <property type="entry name" value="UbiH/COQ6"/>
</dbReference>
<dbReference type="AlphaFoldDB" id="A0A2C9H898"/>
<accession>A0A2C9H898</accession>
<comment type="catalytic activity">
    <reaction evidence="12">
        <text>a 4-hydroxy-3-(all-trans-polyprenyl)benzoate + 2 reduced [2Fe-2S]-[ferredoxin] + O2 + 2 H(+) = a 3,4-dihydroxy-5-(all-trans-polyprenyl)benzoate + 2 oxidized [2Fe-2S]-[ferredoxin] + H2O</text>
        <dbReference type="Rhea" id="RHEA:81195"/>
        <dbReference type="Rhea" id="RHEA-COMP:9514"/>
        <dbReference type="Rhea" id="RHEA-COMP:10000"/>
        <dbReference type="Rhea" id="RHEA-COMP:10001"/>
        <dbReference type="Rhea" id="RHEA-COMP:10930"/>
        <dbReference type="ChEBI" id="CHEBI:15377"/>
        <dbReference type="ChEBI" id="CHEBI:15378"/>
        <dbReference type="ChEBI" id="CHEBI:15379"/>
        <dbReference type="ChEBI" id="CHEBI:33737"/>
        <dbReference type="ChEBI" id="CHEBI:33738"/>
        <dbReference type="ChEBI" id="CHEBI:64694"/>
        <dbReference type="ChEBI" id="CHEBI:78396"/>
        <dbReference type="EC" id="1.14.15.45"/>
    </reaction>
</comment>
<keyword evidence="10 12" id="KW-0496">Mitochondrion</keyword>
<dbReference type="VEuPathDB" id="VectorBase:AQUA016702"/>
<dbReference type="InterPro" id="IPR051205">
    <property type="entry name" value="UbiH/COQ6_monooxygenase"/>
</dbReference>
<dbReference type="InterPro" id="IPR018168">
    <property type="entry name" value="Ubi_Hdrlase_CS"/>
</dbReference>
<dbReference type="GO" id="GO:0106364">
    <property type="term" value="F:4-hydroxy-3-all-trans-polyprenylbenzoate oxygenase activity"/>
    <property type="evidence" value="ECO:0007669"/>
    <property type="project" value="UniProtKB-EC"/>
</dbReference>
<dbReference type="UniPathway" id="UPA00232"/>
<dbReference type="GO" id="GO:0120538">
    <property type="term" value="F:2-methoxy-6-polyprenolphenol 4-hydroxylase activity"/>
    <property type="evidence" value="ECO:0007669"/>
    <property type="project" value="UniProtKB-EC"/>
</dbReference>
<dbReference type="GO" id="GO:0071949">
    <property type="term" value="F:FAD binding"/>
    <property type="evidence" value="ECO:0007669"/>
    <property type="project" value="InterPro"/>
</dbReference>
<comment type="subunit">
    <text evidence="12">Component of a multi-subunit COQ enzyme complex.</text>
</comment>
<dbReference type="InterPro" id="IPR000689">
    <property type="entry name" value="UbQ_mOase_COQ6"/>
</dbReference>
<dbReference type="GO" id="GO:0016712">
    <property type="term" value="F:oxidoreductase activity, acting on paired donors, with incorporation or reduction of molecular oxygen, reduced flavin or flavoprotein as one donor, and incorporation of one atom of oxygen"/>
    <property type="evidence" value="ECO:0007669"/>
    <property type="project" value="UniProtKB-UniRule"/>
</dbReference>
<evidence type="ECO:0000313" key="14">
    <source>
        <dbReference type="EnsemblMetazoa" id="AQUA016702-PA"/>
    </source>
</evidence>
<keyword evidence="9 12" id="KW-0503">Monooxygenase</keyword>
<comment type="function">
    <text evidence="12">FAD-dependent monooxygenase required for two non-consecutive steps during ubiquinone biosynthesis. Required for the C5-ring hydroxylation during ubiquinone biosynthesis by catalyzing the hydroxylation of 4-hydroxy-3-(all-trans-polyprenyl)benzoic acid to 3,4-dihydroxy-5-(all-trans-polyprenyl)benzoic acid. Also acts downstream of coq4, for the C1-hydroxylation during ubiquinone biosynthesis by catalyzing the hydroxylation of 2-methoxy-6-(all-trans-polyprenyl)phenol to 2-methoxy-6-(all-trans-polyprenyl)benzene-1,4-diol. The electrons required for the hydroxylation reaction are funneled indirectly to coq6 from NADPH via a ferredoxin/ferredoxin reductase system.</text>
</comment>
<keyword evidence="6 12" id="KW-0274">FAD</keyword>
<evidence type="ECO:0000256" key="1">
    <source>
        <dbReference type="ARBA" id="ARBA00001974"/>
    </source>
</evidence>
<comment type="pathway">
    <text evidence="12">Cofactor biosynthesis; ubiquinone biosynthesis.</text>
</comment>
<dbReference type="EC" id="1.14.15.46" evidence="12"/>
<evidence type="ECO:0000313" key="15">
    <source>
        <dbReference type="Proteomes" id="UP000076407"/>
    </source>
</evidence>
<evidence type="ECO:0000256" key="5">
    <source>
        <dbReference type="ARBA" id="ARBA00022792"/>
    </source>
</evidence>
<comment type="catalytic activity">
    <reaction evidence="12">
        <text>a 2-methoxy-6-(all-trans-polyprenyl)phenol + 2 reduced [2Fe-2S]-[ferredoxin] + O2 + 2 H(+) = a 2-methoxy-6-(all-trans-polyprenyl)benzene-1,4-diol + 2 oxidized [2Fe-2S]-[ferredoxin] + H2O</text>
        <dbReference type="Rhea" id="RHEA:81183"/>
        <dbReference type="Rhea" id="RHEA-COMP:9551"/>
        <dbReference type="Rhea" id="RHEA-COMP:10000"/>
        <dbReference type="Rhea" id="RHEA-COMP:10001"/>
        <dbReference type="Rhea" id="RHEA-COMP:10858"/>
        <dbReference type="ChEBI" id="CHEBI:15377"/>
        <dbReference type="ChEBI" id="CHEBI:15378"/>
        <dbReference type="ChEBI" id="CHEBI:15379"/>
        <dbReference type="ChEBI" id="CHEBI:33737"/>
        <dbReference type="ChEBI" id="CHEBI:33738"/>
        <dbReference type="ChEBI" id="CHEBI:62731"/>
        <dbReference type="ChEBI" id="CHEBI:84166"/>
        <dbReference type="EC" id="1.14.15.46"/>
    </reaction>
</comment>
<dbReference type="PRINTS" id="PR00420">
    <property type="entry name" value="RNGMNOXGNASE"/>
</dbReference>
<dbReference type="Proteomes" id="UP000076407">
    <property type="component" value="Unassembled WGS sequence"/>
</dbReference>
<keyword evidence="11 12" id="KW-0472">Membrane</keyword>
<evidence type="ECO:0000256" key="7">
    <source>
        <dbReference type="ARBA" id="ARBA00022946"/>
    </source>
</evidence>
<comment type="subcellular location">
    <subcellularLocation>
        <location evidence="12">Mitochondrion inner membrane</location>
        <topology evidence="12">Peripheral membrane protein</topology>
        <orientation evidence="12">Matrix side</orientation>
    </subcellularLocation>
</comment>
<dbReference type="SUPFAM" id="SSF51905">
    <property type="entry name" value="FAD/NAD(P)-binding domain"/>
    <property type="match status" value="1"/>
</dbReference>
<keyword evidence="7" id="KW-0809">Transit peptide</keyword>
<evidence type="ECO:0000256" key="6">
    <source>
        <dbReference type="ARBA" id="ARBA00022827"/>
    </source>
</evidence>
<feature type="domain" description="FAD-binding" evidence="13">
    <location>
        <begin position="51"/>
        <end position="308"/>
    </location>
</feature>
<dbReference type="NCBIfam" id="TIGR01989">
    <property type="entry name" value="COQ6"/>
    <property type="match status" value="1"/>
</dbReference>
<proteinExistence type="inferred from homology"/>
<keyword evidence="4 12" id="KW-0831">Ubiquinone biosynthesis</keyword>
<comment type="cofactor">
    <cofactor evidence="1 12">
        <name>FAD</name>
        <dbReference type="ChEBI" id="CHEBI:57692"/>
    </cofactor>
</comment>
<sequence>MNRLFCTTLVKYSPRNAVLPSRAVQWPRSLATTASNRHANTESTATDAQHYDIIIVGGGMVGTALACALGKNSRLQNKNILLLEAAAGFKQPSTEQYSNRVSAISKGTYRLMRTIGAWEEIERTRVKPVLKMQVWDACSDALITFNYDDFAENISWIVENDVLLASIYRQLEGVPNVRVRYSSKLASCELIRDGADRSTVRLADGETLKCDLLVGADGYNSLVRRQMGVQNFALAYNQMGVVATLRLANAPSDNVTAWQRFLPTGPIALLPLSDDTSSLVWSTGVAEAKRLLQLDGDSFIAAVNAAFHKPMPRNTLVDDVMKGVHSLIKQTTGQRLEAAPVVEAEVASSRAAFPLGLGHTSTYVGQGVCLIGDAAHRVHPLAGQGVNLGFGDVQTLVDVLADANYAGLGISNVSELLKYEQQRLKHNVPVLLTTHSLQRLYTTDFVPTVALRSIGLTLTNALPPVKKFLMNYAMS</sequence>
<dbReference type="STRING" id="34691.A0A2C9H898"/>
<dbReference type="PANTHER" id="PTHR43876">
    <property type="entry name" value="UBIQUINONE BIOSYNTHESIS MONOOXYGENASE COQ6, MITOCHONDRIAL"/>
    <property type="match status" value="1"/>
</dbReference>
<dbReference type="NCBIfam" id="TIGR01988">
    <property type="entry name" value="Ubi-OHases"/>
    <property type="match status" value="1"/>
</dbReference>
<dbReference type="InterPro" id="IPR002938">
    <property type="entry name" value="FAD-bd"/>
</dbReference>
<dbReference type="InterPro" id="IPR036188">
    <property type="entry name" value="FAD/NAD-bd_sf"/>
</dbReference>
<dbReference type="HAMAP" id="MF_03193">
    <property type="entry name" value="COQ6_monooxygenase"/>
    <property type="match status" value="1"/>
</dbReference>